<feature type="transmembrane region" description="Helical" evidence="1">
    <location>
        <begin position="15"/>
        <end position="36"/>
    </location>
</feature>
<evidence type="ECO:0000256" key="1">
    <source>
        <dbReference type="SAM" id="Phobius"/>
    </source>
</evidence>
<name>A0ABV5FF21_9FLAO</name>
<evidence type="ECO:0000313" key="2">
    <source>
        <dbReference type="EMBL" id="MFB9058025.1"/>
    </source>
</evidence>
<keyword evidence="1" id="KW-0812">Transmembrane</keyword>
<evidence type="ECO:0000313" key="3">
    <source>
        <dbReference type="Proteomes" id="UP001589585"/>
    </source>
</evidence>
<keyword evidence="1" id="KW-1133">Transmembrane helix</keyword>
<organism evidence="2 3">
    <name type="scientific">Mariniflexile ostreae</name>
    <dbReference type="NCBI Taxonomy" id="1520892"/>
    <lineage>
        <taxon>Bacteria</taxon>
        <taxon>Pseudomonadati</taxon>
        <taxon>Bacteroidota</taxon>
        <taxon>Flavobacteriia</taxon>
        <taxon>Flavobacteriales</taxon>
        <taxon>Flavobacteriaceae</taxon>
        <taxon>Mariniflexile</taxon>
    </lineage>
</organism>
<dbReference type="Proteomes" id="UP001589585">
    <property type="component" value="Unassembled WGS sequence"/>
</dbReference>
<accession>A0ABV5FF21</accession>
<protein>
    <submittedName>
        <fullName evidence="2">Uncharacterized protein</fullName>
    </submittedName>
</protein>
<proteinExistence type="predicted"/>
<keyword evidence="1" id="KW-0472">Membrane</keyword>
<dbReference type="EMBL" id="JBHMFC010000103">
    <property type="protein sequence ID" value="MFB9058025.1"/>
    <property type="molecule type" value="Genomic_DNA"/>
</dbReference>
<dbReference type="RefSeq" id="WP_379862271.1">
    <property type="nucleotide sequence ID" value="NZ_JBHMFC010000103.1"/>
</dbReference>
<reference evidence="2 3" key="1">
    <citation type="submission" date="2024-09" db="EMBL/GenBank/DDBJ databases">
        <authorList>
            <person name="Sun Q."/>
            <person name="Mori K."/>
        </authorList>
    </citation>
    <scope>NUCLEOTIDE SEQUENCE [LARGE SCALE GENOMIC DNA]</scope>
    <source>
        <strain evidence="2 3">CECT 8622</strain>
    </source>
</reference>
<feature type="transmembrane region" description="Helical" evidence="1">
    <location>
        <begin position="73"/>
        <end position="90"/>
    </location>
</feature>
<sequence>MPANPKYLTSTNQRFAKISAGFLGGFLVSLTSHMALSYWVNHIYVIITATFTGFILWAVLMIVAFLAKDGWRIWAIYLGLSLLFSIFIYFSKMYHPIPL</sequence>
<feature type="transmembrane region" description="Helical" evidence="1">
    <location>
        <begin position="43"/>
        <end position="67"/>
    </location>
</feature>
<comment type="caution">
    <text evidence="2">The sequence shown here is derived from an EMBL/GenBank/DDBJ whole genome shotgun (WGS) entry which is preliminary data.</text>
</comment>
<keyword evidence="3" id="KW-1185">Reference proteome</keyword>
<gene>
    <name evidence="2" type="ORF">ACFFU9_14865</name>
</gene>